<gene>
    <name evidence="2" type="ORF">E6W39_23695</name>
</gene>
<proteinExistence type="predicted"/>
<protein>
    <submittedName>
        <fullName evidence="2">Uncharacterized protein</fullName>
    </submittedName>
</protein>
<feature type="transmembrane region" description="Helical" evidence="1">
    <location>
        <begin position="28"/>
        <end position="46"/>
    </location>
</feature>
<dbReference type="EMBL" id="VIGB01000003">
    <property type="protein sequence ID" value="TQF04675.1"/>
    <property type="molecule type" value="Genomic_DNA"/>
</dbReference>
<dbReference type="Proteomes" id="UP000319103">
    <property type="component" value="Unassembled WGS sequence"/>
</dbReference>
<dbReference type="AlphaFoldDB" id="A0A540W6M5"/>
<keyword evidence="1" id="KW-0812">Transmembrane</keyword>
<evidence type="ECO:0000313" key="3">
    <source>
        <dbReference type="Proteomes" id="UP000319103"/>
    </source>
</evidence>
<comment type="caution">
    <text evidence="2">The sequence shown here is derived from an EMBL/GenBank/DDBJ whole genome shotgun (WGS) entry which is preliminary data.</text>
</comment>
<keyword evidence="1" id="KW-0472">Membrane</keyword>
<accession>A0A540W6M5</accession>
<evidence type="ECO:0000313" key="2">
    <source>
        <dbReference type="EMBL" id="TQF04675.1"/>
    </source>
</evidence>
<keyword evidence="1" id="KW-1133">Transmembrane helix</keyword>
<name>A0A540W6M5_9ACTN</name>
<sequence>MRVPAAAELLLVLAFSDGHSVSGQLLGITGGVGALGALILAAGYRIQRLEQPSREQRGS</sequence>
<evidence type="ECO:0000256" key="1">
    <source>
        <dbReference type="SAM" id="Phobius"/>
    </source>
</evidence>
<keyword evidence="3" id="KW-1185">Reference proteome</keyword>
<dbReference type="RefSeq" id="WP_141635234.1">
    <property type="nucleotide sequence ID" value="NZ_VIGB01000003.1"/>
</dbReference>
<organism evidence="2 3">
    <name type="scientific">Kitasatospora acidiphila</name>
    <dbReference type="NCBI Taxonomy" id="2567942"/>
    <lineage>
        <taxon>Bacteria</taxon>
        <taxon>Bacillati</taxon>
        <taxon>Actinomycetota</taxon>
        <taxon>Actinomycetes</taxon>
        <taxon>Kitasatosporales</taxon>
        <taxon>Streptomycetaceae</taxon>
        <taxon>Kitasatospora</taxon>
    </lineage>
</organism>
<reference evidence="2 3" key="1">
    <citation type="submission" date="2019-06" db="EMBL/GenBank/DDBJ databases">
        <title>Description of Kitasatospora acidophila sp. nov. isolated from pine grove soil, and reclassification of Streptomyces novaecaesareae to Kitasatospora novaeceasareae comb. nov.</title>
        <authorList>
            <person name="Kim M.J."/>
        </authorList>
    </citation>
    <scope>NUCLEOTIDE SEQUENCE [LARGE SCALE GENOMIC DNA]</scope>
    <source>
        <strain evidence="2 3">MMS16-CNU292</strain>
    </source>
</reference>